<accession>E4UQ22</accession>
<gene>
    <name evidence="1" type="ORF">MGYG_02168</name>
</gene>
<name>E4UQ22_ARTGP</name>
<dbReference type="EMBL" id="DS989823">
    <property type="protein sequence ID" value="EFQ99156.1"/>
    <property type="molecule type" value="Genomic_DNA"/>
</dbReference>
<dbReference type="InParanoid" id="E4UQ22"/>
<keyword evidence="2" id="KW-1185">Reference proteome</keyword>
<dbReference type="GeneID" id="10029936"/>
<dbReference type="RefSeq" id="XP_003174639.1">
    <property type="nucleotide sequence ID" value="XM_003174591.1"/>
</dbReference>
<dbReference type="VEuPathDB" id="FungiDB:MGYG_02168"/>
<protein>
    <submittedName>
        <fullName evidence="1">Uncharacterized protein</fullName>
    </submittedName>
</protein>
<dbReference type="STRING" id="535722.E4UQ22"/>
<proteinExistence type="predicted"/>
<dbReference type="Proteomes" id="UP000002669">
    <property type="component" value="Unassembled WGS sequence"/>
</dbReference>
<organism evidence="2">
    <name type="scientific">Arthroderma gypseum (strain ATCC MYA-4604 / CBS 118893)</name>
    <name type="common">Microsporum gypseum</name>
    <dbReference type="NCBI Taxonomy" id="535722"/>
    <lineage>
        <taxon>Eukaryota</taxon>
        <taxon>Fungi</taxon>
        <taxon>Dikarya</taxon>
        <taxon>Ascomycota</taxon>
        <taxon>Pezizomycotina</taxon>
        <taxon>Eurotiomycetes</taxon>
        <taxon>Eurotiomycetidae</taxon>
        <taxon>Onygenales</taxon>
        <taxon>Arthrodermataceae</taxon>
        <taxon>Nannizzia</taxon>
    </lineage>
</organism>
<dbReference type="OMA" id="PTWEEII"/>
<dbReference type="OrthoDB" id="4170578at2759"/>
<reference evidence="2" key="1">
    <citation type="journal article" date="2012" name="MBio">
        <title>Comparative genome analysis of Trichophyton rubrum and related dermatophytes reveals candidate genes involved in infection.</title>
        <authorList>
            <person name="Martinez D.A."/>
            <person name="Oliver B.G."/>
            <person name="Graeser Y."/>
            <person name="Goldberg J.M."/>
            <person name="Li W."/>
            <person name="Martinez-Rossi N.M."/>
            <person name="Monod M."/>
            <person name="Shelest E."/>
            <person name="Barton R.C."/>
            <person name="Birch E."/>
            <person name="Brakhage A.A."/>
            <person name="Chen Z."/>
            <person name="Gurr S.J."/>
            <person name="Heiman D."/>
            <person name="Heitman J."/>
            <person name="Kosti I."/>
            <person name="Rossi A."/>
            <person name="Saif S."/>
            <person name="Samalova M."/>
            <person name="Saunders C.W."/>
            <person name="Shea T."/>
            <person name="Summerbell R.C."/>
            <person name="Xu J."/>
            <person name="Young S."/>
            <person name="Zeng Q."/>
            <person name="Birren B.W."/>
            <person name="Cuomo C.A."/>
            <person name="White T.C."/>
        </authorList>
    </citation>
    <scope>NUCLEOTIDE SEQUENCE [LARGE SCALE GENOMIC DNA]</scope>
    <source>
        <strain evidence="2">ATCC MYA-4604 / CBS 118893</strain>
    </source>
</reference>
<dbReference type="HOGENOM" id="CLU_071675_1_0_1"/>
<dbReference type="eggNOG" id="ENOG502RNXY">
    <property type="taxonomic scope" value="Eukaryota"/>
</dbReference>
<sequence>MTLDPRLLSIPSARPSPGLMIPYQHQHILPAATDDQGNTTDRRTMPIPRCIIMDIPQDVVHATNIARRKADAAYRGFLYIERRYKERFYRLCPQEPRMRALKHLRSIDRLFEWGPRRGFTADPPKIPTCGVKFYVEEAAYLRYTNSFRLCRQEFLEGSYRTWIKSDVYLRNFVDNVPMSMPVRLLFMRWWNAYRDEMRTWEEKIETLVLPSWTTIIKELRGTIEECLDLEKEWDRWV</sequence>
<dbReference type="AlphaFoldDB" id="E4UQ22"/>
<evidence type="ECO:0000313" key="2">
    <source>
        <dbReference type="Proteomes" id="UP000002669"/>
    </source>
</evidence>
<evidence type="ECO:0000313" key="1">
    <source>
        <dbReference type="EMBL" id="EFQ99156.1"/>
    </source>
</evidence>